<dbReference type="PANTHER" id="PTHR31476:SF5">
    <property type="entry name" value="UBIQUITIN CARBOXYL-TERMINAL HYDROLASE FAMILY PROTEIN"/>
    <property type="match status" value="1"/>
</dbReference>
<evidence type="ECO:0000313" key="5">
    <source>
        <dbReference type="Proteomes" id="UP000287651"/>
    </source>
</evidence>
<dbReference type="EMBL" id="AMZH03001276">
    <property type="protein sequence ID" value="RRT79939.1"/>
    <property type="molecule type" value="Genomic_DNA"/>
</dbReference>
<dbReference type="PANTHER" id="PTHR31476">
    <property type="entry name" value="PROTEIN WHAT'S THIS FACTOR 1 HOMOLOG, CHLOROPLASTIC"/>
    <property type="match status" value="1"/>
</dbReference>
<keyword evidence="2" id="KW-1133">Transmembrane helix</keyword>
<feature type="region of interest" description="Disordered" evidence="1">
    <location>
        <begin position="417"/>
        <end position="440"/>
    </location>
</feature>
<feature type="transmembrane region" description="Helical" evidence="2">
    <location>
        <begin position="12"/>
        <end position="31"/>
    </location>
</feature>
<evidence type="ECO:0000259" key="3">
    <source>
        <dbReference type="Pfam" id="PF11955"/>
    </source>
</evidence>
<dbReference type="InterPro" id="IPR021099">
    <property type="entry name" value="PORR_domain"/>
</dbReference>
<comment type="caution">
    <text evidence="4">The sequence shown here is derived from an EMBL/GenBank/DDBJ whole genome shotgun (WGS) entry which is preliminary data.</text>
</comment>
<reference evidence="4 5" key="1">
    <citation type="journal article" date="2014" name="Agronomy (Basel)">
        <title>A Draft Genome Sequence for Ensete ventricosum, the Drought-Tolerant Tree Against Hunger.</title>
        <authorList>
            <person name="Harrison J."/>
            <person name="Moore K.A."/>
            <person name="Paszkiewicz K."/>
            <person name="Jones T."/>
            <person name="Grant M."/>
            <person name="Ambacheew D."/>
            <person name="Muzemil S."/>
            <person name="Studholme D.J."/>
        </authorList>
    </citation>
    <scope>NUCLEOTIDE SEQUENCE [LARGE SCALE GENOMIC DNA]</scope>
</reference>
<dbReference type="GO" id="GO:0003723">
    <property type="term" value="F:RNA binding"/>
    <property type="evidence" value="ECO:0007669"/>
    <property type="project" value="InterPro"/>
</dbReference>
<dbReference type="AlphaFoldDB" id="A0A427AUJ2"/>
<keyword evidence="2" id="KW-0472">Membrane</keyword>
<evidence type="ECO:0000313" key="4">
    <source>
        <dbReference type="EMBL" id="RRT79939.1"/>
    </source>
</evidence>
<protein>
    <recommendedName>
        <fullName evidence="3">PORR domain-containing protein</fullName>
    </recommendedName>
</protein>
<evidence type="ECO:0000256" key="2">
    <source>
        <dbReference type="SAM" id="Phobius"/>
    </source>
</evidence>
<dbReference type="InterPro" id="IPR045040">
    <property type="entry name" value="PORR_fam"/>
</dbReference>
<name>A0A427AUJ2_ENSVE</name>
<evidence type="ECO:0000256" key="1">
    <source>
        <dbReference type="SAM" id="MobiDB-lite"/>
    </source>
</evidence>
<keyword evidence="2" id="KW-0812">Transmembrane</keyword>
<dbReference type="Proteomes" id="UP000287651">
    <property type="component" value="Unassembled WGS sequence"/>
</dbReference>
<gene>
    <name evidence="4" type="ORF">B296_00002678</name>
</gene>
<sequence length="462" mass="53265">MVGVCVCGNVGLMGFCFFLSSSIVFGLGLFCDKGLSSGRSVAMATKRVAVLPSRILDPPGLAGPDRVPEILLLLRRRLWSMKKDAALEAALTRNRRWIVNNQIKNLLLRSPGRTATVRSLQKRFKTFDLQGHALNWLRKYPCCFDTFSGEAGPDGGGGEEFRFTFSKRMAALVDEEEDVKQASEPAMARRLSKLLMLSRDRRLNVVKLNELKRNFGFPDDYVLRLIPKHPETFRVINRTGRQNAMEIELLRWDPNLAISAVEAAAIERGTEPRYVCSLPETWFKTREKFDEFNDATPYVSPYSEDRTESEKRAVGVVHEILSLSLWKKASILKLEHFKREFGLPVRLNLLLLRHPCIFYVSNRYKIYTVVLREAYNGSELIDKDPLVVVKDKLGELMQEGLHEYNRRRHLANLGKKRKRGKIELTPKKEEDDENEEEALRLDTVEKREERKRFYKVLFDEKP</sequence>
<feature type="domain" description="PORR" evidence="3">
    <location>
        <begin position="82"/>
        <end position="401"/>
    </location>
</feature>
<accession>A0A427AUJ2</accession>
<dbReference type="Pfam" id="PF11955">
    <property type="entry name" value="PORR"/>
    <property type="match status" value="1"/>
</dbReference>
<proteinExistence type="predicted"/>
<organism evidence="4 5">
    <name type="scientific">Ensete ventricosum</name>
    <name type="common">Abyssinian banana</name>
    <name type="synonym">Musa ensete</name>
    <dbReference type="NCBI Taxonomy" id="4639"/>
    <lineage>
        <taxon>Eukaryota</taxon>
        <taxon>Viridiplantae</taxon>
        <taxon>Streptophyta</taxon>
        <taxon>Embryophyta</taxon>
        <taxon>Tracheophyta</taxon>
        <taxon>Spermatophyta</taxon>
        <taxon>Magnoliopsida</taxon>
        <taxon>Liliopsida</taxon>
        <taxon>Zingiberales</taxon>
        <taxon>Musaceae</taxon>
        <taxon>Ensete</taxon>
    </lineage>
</organism>